<accession>A0A3Q7IEV6</accession>
<protein>
    <recommendedName>
        <fullName evidence="3">Aminotransferase-like plant mobile domain-containing protein</fullName>
    </recommendedName>
</protein>
<dbReference type="AlphaFoldDB" id="A0A3Q7IEV6"/>
<dbReference type="EnsemblPlants" id="Solyc10g038137.1.1">
    <property type="protein sequence ID" value="Solyc10g038137.1.1"/>
    <property type="gene ID" value="Solyc10g038137.1"/>
</dbReference>
<evidence type="ECO:0000313" key="1">
    <source>
        <dbReference type="EnsemblPlants" id="Solyc10g038137.1.1"/>
    </source>
</evidence>
<organism evidence="1">
    <name type="scientific">Solanum lycopersicum</name>
    <name type="common">Tomato</name>
    <name type="synonym">Lycopersicon esculentum</name>
    <dbReference type="NCBI Taxonomy" id="4081"/>
    <lineage>
        <taxon>Eukaryota</taxon>
        <taxon>Viridiplantae</taxon>
        <taxon>Streptophyta</taxon>
        <taxon>Embryophyta</taxon>
        <taxon>Tracheophyta</taxon>
        <taxon>Spermatophyta</taxon>
        <taxon>Magnoliopsida</taxon>
        <taxon>eudicotyledons</taxon>
        <taxon>Gunneridae</taxon>
        <taxon>Pentapetalae</taxon>
        <taxon>asterids</taxon>
        <taxon>lamiids</taxon>
        <taxon>Solanales</taxon>
        <taxon>Solanaceae</taxon>
        <taxon>Solanoideae</taxon>
        <taxon>Solaneae</taxon>
        <taxon>Solanum</taxon>
        <taxon>Solanum subgen. Lycopersicon</taxon>
    </lineage>
</organism>
<reference evidence="1" key="2">
    <citation type="submission" date="2019-01" db="UniProtKB">
        <authorList>
            <consortium name="EnsemblPlants"/>
        </authorList>
    </citation>
    <scope>IDENTIFICATION</scope>
    <source>
        <strain evidence="1">cv. Heinz 1706</strain>
    </source>
</reference>
<evidence type="ECO:0000313" key="2">
    <source>
        <dbReference type="Proteomes" id="UP000004994"/>
    </source>
</evidence>
<evidence type="ECO:0008006" key="3">
    <source>
        <dbReference type="Google" id="ProtNLM"/>
    </source>
</evidence>
<dbReference type="InParanoid" id="A0A3Q7IEV6"/>
<sequence length="138" mass="16155">MASDPKILRRLRYWELVEDILSMGRQTLKDAKIYNVVYESPFYHDCNTNTMQSFCEAWFPTINTLLTSVGELSIPIWDLHVICGLPISGFLYEEFVPNVEDLTRTFENGKRFLPQSCEHIFDAFHQLQTENQEVAMEK</sequence>
<keyword evidence="2" id="KW-1185">Reference proteome</keyword>
<reference evidence="1" key="1">
    <citation type="journal article" date="2012" name="Nature">
        <title>The tomato genome sequence provides insights into fleshy fruit evolution.</title>
        <authorList>
            <consortium name="Tomato Genome Consortium"/>
        </authorList>
    </citation>
    <scope>NUCLEOTIDE SEQUENCE [LARGE SCALE GENOMIC DNA]</scope>
    <source>
        <strain evidence="1">cv. Heinz 1706</strain>
    </source>
</reference>
<dbReference type="Proteomes" id="UP000004994">
    <property type="component" value="Chromosome 10"/>
</dbReference>
<dbReference type="Gramene" id="Solyc10g038137.1.1">
    <property type="protein sequence ID" value="Solyc10g038137.1.1"/>
    <property type="gene ID" value="Solyc10g038137.1"/>
</dbReference>
<proteinExistence type="predicted"/>
<name>A0A3Q7IEV6_SOLLC</name>